<evidence type="ECO:0000313" key="14">
    <source>
        <dbReference type="EMBL" id="MBM7631662.1"/>
    </source>
</evidence>
<dbReference type="EMBL" id="JAFBEC010000002">
    <property type="protein sequence ID" value="MBM7631662.1"/>
    <property type="molecule type" value="Genomic_DNA"/>
</dbReference>
<dbReference type="GO" id="GO:0016787">
    <property type="term" value="F:hydrolase activity"/>
    <property type="evidence" value="ECO:0007669"/>
    <property type="project" value="UniProtKB-KW"/>
</dbReference>
<comment type="cofactor">
    <cofactor evidence="1">
        <name>Zn(2+)</name>
        <dbReference type="ChEBI" id="CHEBI:29105"/>
    </cofactor>
</comment>
<dbReference type="Proteomes" id="UP000741863">
    <property type="component" value="Unassembled WGS sequence"/>
</dbReference>
<dbReference type="EC" id="3.4.24.-" evidence="14"/>
<evidence type="ECO:0000256" key="9">
    <source>
        <dbReference type="ARBA" id="ARBA00022989"/>
    </source>
</evidence>
<keyword evidence="4" id="KW-0645">Protease</keyword>
<comment type="similarity">
    <text evidence="3">Belongs to the peptidase M50B family.</text>
</comment>
<name>A0ABS2P8L8_9BACL</name>
<feature type="transmembrane region" description="Helical" evidence="12">
    <location>
        <begin position="157"/>
        <end position="176"/>
    </location>
</feature>
<evidence type="ECO:0000256" key="8">
    <source>
        <dbReference type="ARBA" id="ARBA00022833"/>
    </source>
</evidence>
<evidence type="ECO:0000256" key="11">
    <source>
        <dbReference type="ARBA" id="ARBA00023136"/>
    </source>
</evidence>
<evidence type="ECO:0000313" key="15">
    <source>
        <dbReference type="Proteomes" id="UP000741863"/>
    </source>
</evidence>
<dbReference type="PANTHER" id="PTHR39188:SF3">
    <property type="entry name" value="STAGE IV SPORULATION PROTEIN FB"/>
    <property type="match status" value="1"/>
</dbReference>
<dbReference type="InterPro" id="IPR008915">
    <property type="entry name" value="Peptidase_M50"/>
</dbReference>
<keyword evidence="5 12" id="KW-0812">Transmembrane</keyword>
<evidence type="ECO:0000259" key="13">
    <source>
        <dbReference type="Pfam" id="PF02163"/>
    </source>
</evidence>
<evidence type="ECO:0000256" key="12">
    <source>
        <dbReference type="SAM" id="Phobius"/>
    </source>
</evidence>
<feature type="transmembrane region" description="Helical" evidence="12">
    <location>
        <begin position="114"/>
        <end position="136"/>
    </location>
</feature>
<gene>
    <name evidence="14" type="ORF">JOD17_000754</name>
</gene>
<feature type="transmembrane region" description="Helical" evidence="12">
    <location>
        <begin position="12"/>
        <end position="38"/>
    </location>
</feature>
<dbReference type="CDD" id="cd06161">
    <property type="entry name" value="S2P-M50_SpoIVFB"/>
    <property type="match status" value="1"/>
</dbReference>
<keyword evidence="9 12" id="KW-1133">Transmembrane helix</keyword>
<feature type="domain" description="Peptidase M50" evidence="13">
    <location>
        <begin position="30"/>
        <end position="105"/>
    </location>
</feature>
<evidence type="ECO:0000256" key="10">
    <source>
        <dbReference type="ARBA" id="ARBA00023049"/>
    </source>
</evidence>
<protein>
    <submittedName>
        <fullName evidence="14">Stage IV sporulation protein FB</fullName>
        <ecNumber evidence="14">3.4.24.-</ecNumber>
    </submittedName>
</protein>
<dbReference type="Pfam" id="PF02163">
    <property type="entry name" value="Peptidase_M50"/>
    <property type="match status" value="1"/>
</dbReference>
<keyword evidence="10" id="KW-0482">Metalloprotease</keyword>
<dbReference type="PANTHER" id="PTHR39188">
    <property type="entry name" value="MEMBRANE-ASSOCIATED ZINC METALLOPROTEASE M50B"/>
    <property type="match status" value="1"/>
</dbReference>
<keyword evidence="8" id="KW-0862">Zinc</keyword>
<evidence type="ECO:0000256" key="1">
    <source>
        <dbReference type="ARBA" id="ARBA00001947"/>
    </source>
</evidence>
<evidence type="ECO:0000256" key="2">
    <source>
        <dbReference type="ARBA" id="ARBA00004141"/>
    </source>
</evidence>
<evidence type="ECO:0000256" key="3">
    <source>
        <dbReference type="ARBA" id="ARBA00007931"/>
    </source>
</evidence>
<evidence type="ECO:0000256" key="4">
    <source>
        <dbReference type="ARBA" id="ARBA00022670"/>
    </source>
</evidence>
<organism evidence="14 15">
    <name type="scientific">Geomicrobium sediminis</name>
    <dbReference type="NCBI Taxonomy" id="1347788"/>
    <lineage>
        <taxon>Bacteria</taxon>
        <taxon>Bacillati</taxon>
        <taxon>Bacillota</taxon>
        <taxon>Bacilli</taxon>
        <taxon>Bacillales</taxon>
        <taxon>Geomicrobium</taxon>
    </lineage>
</organism>
<dbReference type="RefSeq" id="WP_204695760.1">
    <property type="nucleotide sequence ID" value="NZ_JAFBEC010000002.1"/>
</dbReference>
<accession>A0ABS2P8L8</accession>
<sequence length="285" mass="33602">MIDVFKRIRIHPLFWVVIGLGVATGYFRELIMLFSIIFCHELGHALAAKYFGWRIVKVELLPFGGVLETEEYGNRPFREEFIVTLSGPVQHLHLMLLSYFAYSYLPFWSYADHSLFILHNLTILLFNLLPILPLDGGRMMQLALAKFSPYRLALKQSLYLSLSFLIVCASVTVIYFPLHLQLWFVLSFLLLANVLEWKQQPFGYQRFLLERVRKQRSPKGQIVRYVSQSMPIQEALKRLYKEKQTIYMIKEKGIQIEEHVLLRYWYNDYRSEMSIGEGIITPYDD</sequence>
<keyword evidence="6" id="KW-0479">Metal-binding</keyword>
<keyword evidence="15" id="KW-1185">Reference proteome</keyword>
<proteinExistence type="inferred from homology"/>
<evidence type="ECO:0000256" key="5">
    <source>
        <dbReference type="ARBA" id="ARBA00022692"/>
    </source>
</evidence>
<keyword evidence="11 12" id="KW-0472">Membrane</keyword>
<reference evidence="14 15" key="1">
    <citation type="submission" date="2021-01" db="EMBL/GenBank/DDBJ databases">
        <title>Genomic Encyclopedia of Type Strains, Phase IV (KMG-IV): sequencing the most valuable type-strain genomes for metagenomic binning, comparative biology and taxonomic classification.</title>
        <authorList>
            <person name="Goeker M."/>
        </authorList>
    </citation>
    <scope>NUCLEOTIDE SEQUENCE [LARGE SCALE GENOMIC DNA]</scope>
    <source>
        <strain evidence="14 15">DSM 25540</strain>
    </source>
</reference>
<comment type="caution">
    <text evidence="14">The sequence shown here is derived from an EMBL/GenBank/DDBJ whole genome shotgun (WGS) entry which is preliminary data.</text>
</comment>
<keyword evidence="7 14" id="KW-0378">Hydrolase</keyword>
<evidence type="ECO:0000256" key="6">
    <source>
        <dbReference type="ARBA" id="ARBA00022723"/>
    </source>
</evidence>
<comment type="subcellular location">
    <subcellularLocation>
        <location evidence="2">Membrane</location>
        <topology evidence="2">Multi-pass membrane protein</topology>
    </subcellularLocation>
</comment>
<evidence type="ECO:0000256" key="7">
    <source>
        <dbReference type="ARBA" id="ARBA00022801"/>
    </source>
</evidence>